<sequence>MFSIQQLDKLAGAIILDRKLERDFLQNRLSALDMYNRNYALRYGEQPIYLSDEDKELILSVNANSVPEFFAILLDLVSRKAANPTKVYLEDKTYSHELAKLQGSVA</sequence>
<reference evidence="1 3" key="1">
    <citation type="submission" date="2020-06" db="EMBL/GenBank/DDBJ databases">
        <title>Anoxygenic phototrophic Chloroflexota member uses a Type I reaction center.</title>
        <authorList>
            <person name="Tsuji J.M."/>
            <person name="Shaw N.A."/>
            <person name="Nagashima S."/>
            <person name="Venkiteswaran J."/>
            <person name="Schiff S.L."/>
            <person name="Hanada S."/>
            <person name="Tank M."/>
            <person name="Neufeld J.D."/>
        </authorList>
    </citation>
    <scope>NUCLEOTIDE SEQUENCE [LARGE SCALE GENOMIC DNA]</scope>
    <source>
        <strain evidence="1">L227-S17</strain>
    </source>
</reference>
<evidence type="ECO:0000313" key="3">
    <source>
        <dbReference type="Proteomes" id="UP000521676"/>
    </source>
</evidence>
<evidence type="ECO:0000313" key="4">
    <source>
        <dbReference type="Proteomes" id="UP001431572"/>
    </source>
</evidence>
<keyword evidence="4" id="KW-1185">Reference proteome</keyword>
<accession>A0A8T7M424</accession>
<keyword evidence="2" id="KW-0614">Plasmid</keyword>
<reference evidence="2" key="2">
    <citation type="journal article" date="2024" name="Nature">
        <title>Anoxygenic phototroph of the Chloroflexota uses a type I reaction centre.</title>
        <authorList>
            <person name="Tsuji J.M."/>
            <person name="Shaw N.A."/>
            <person name="Nagashima S."/>
            <person name="Venkiteswaran J.J."/>
            <person name="Schiff S.L."/>
            <person name="Watanabe T."/>
            <person name="Fukui M."/>
            <person name="Hanada S."/>
            <person name="Tank M."/>
            <person name="Neufeld J.D."/>
        </authorList>
    </citation>
    <scope>NUCLEOTIDE SEQUENCE</scope>
    <source>
        <strain evidence="2">L227-S17</strain>
        <plasmid evidence="2 4">unnamed1</plasmid>
    </source>
</reference>
<dbReference type="EMBL" id="JACATZ010000001">
    <property type="protein sequence ID" value="NWJ46832.1"/>
    <property type="molecule type" value="Genomic_DNA"/>
</dbReference>
<organism evidence="1 3">
    <name type="scientific">Candidatus Chlorohelix allophototropha</name>
    <dbReference type="NCBI Taxonomy" id="3003348"/>
    <lineage>
        <taxon>Bacteria</taxon>
        <taxon>Bacillati</taxon>
        <taxon>Chloroflexota</taxon>
        <taxon>Chloroflexia</taxon>
        <taxon>Candidatus Chloroheliales</taxon>
        <taxon>Candidatus Chloroheliaceae</taxon>
        <taxon>Candidatus Chlorohelix</taxon>
    </lineage>
</organism>
<gene>
    <name evidence="1" type="ORF">HXX08_13270</name>
    <name evidence="2" type="ORF">OZ401_004691</name>
</gene>
<geneLocation type="plasmid" evidence="2 4">
    <name>unnamed1</name>
</geneLocation>
<dbReference type="Proteomes" id="UP001431572">
    <property type="component" value="Plasmid unnamed1"/>
</dbReference>
<dbReference type="EMBL" id="CP128401">
    <property type="protein sequence ID" value="WJW70183.1"/>
    <property type="molecule type" value="Genomic_DNA"/>
</dbReference>
<evidence type="ECO:0000313" key="1">
    <source>
        <dbReference type="EMBL" id="NWJ46832.1"/>
    </source>
</evidence>
<proteinExistence type="predicted"/>
<dbReference type="RefSeq" id="WP_341472060.1">
    <property type="nucleotide sequence ID" value="NZ_CP128401.1"/>
</dbReference>
<protein>
    <submittedName>
        <fullName evidence="1">Uncharacterized protein</fullName>
    </submittedName>
</protein>
<dbReference type="AlphaFoldDB" id="A0A8T7M424"/>
<dbReference type="Proteomes" id="UP000521676">
    <property type="component" value="Unassembled WGS sequence"/>
</dbReference>
<evidence type="ECO:0000313" key="2">
    <source>
        <dbReference type="EMBL" id="WJW70183.1"/>
    </source>
</evidence>
<name>A0A8T7M424_9CHLR</name>